<dbReference type="OrthoDB" id="6245144at2759"/>
<dbReference type="SUPFAM" id="SSF47769">
    <property type="entry name" value="SAM/Pointed domain"/>
    <property type="match status" value="1"/>
</dbReference>
<evidence type="ECO:0000313" key="3">
    <source>
        <dbReference type="Proteomes" id="UP000784294"/>
    </source>
</evidence>
<evidence type="ECO:0000256" key="1">
    <source>
        <dbReference type="SAM" id="MobiDB-lite"/>
    </source>
</evidence>
<comment type="caution">
    <text evidence="2">The sequence shown here is derived from an EMBL/GenBank/DDBJ whole genome shotgun (WGS) entry which is preliminary data.</text>
</comment>
<dbReference type="AlphaFoldDB" id="A0A3S5CQL9"/>
<feature type="region of interest" description="Disordered" evidence="1">
    <location>
        <begin position="1"/>
        <end position="26"/>
    </location>
</feature>
<sequence length="156" mass="17193">SRFTRLKPIRQQHSSRNPVGNGDRSILSPFNGCRSTETGDPLLSINGTASCQTVLSGRHGAIATTGEHEPVSVTNEIDSFVRRMPSLCWGPEHVEHWLTRYVELPGGCLEATKRIAIDGKQLISLSDSKAEKLLVLKSVICHLMQIYYYSLLASSV</sequence>
<name>A0A3S5CQL9_9PLAT</name>
<feature type="compositionally biased region" description="Basic residues" evidence="1">
    <location>
        <begin position="1"/>
        <end position="10"/>
    </location>
</feature>
<proteinExistence type="predicted"/>
<reference evidence="2" key="1">
    <citation type="submission" date="2018-11" db="EMBL/GenBank/DDBJ databases">
        <authorList>
            <consortium name="Pathogen Informatics"/>
        </authorList>
    </citation>
    <scope>NUCLEOTIDE SEQUENCE</scope>
</reference>
<organism evidence="2 3">
    <name type="scientific">Protopolystoma xenopodis</name>
    <dbReference type="NCBI Taxonomy" id="117903"/>
    <lineage>
        <taxon>Eukaryota</taxon>
        <taxon>Metazoa</taxon>
        <taxon>Spiralia</taxon>
        <taxon>Lophotrochozoa</taxon>
        <taxon>Platyhelminthes</taxon>
        <taxon>Monogenea</taxon>
        <taxon>Polyopisthocotylea</taxon>
        <taxon>Polystomatidea</taxon>
        <taxon>Polystomatidae</taxon>
        <taxon>Protopolystoma</taxon>
    </lineage>
</organism>
<evidence type="ECO:0000313" key="2">
    <source>
        <dbReference type="EMBL" id="VEL40220.1"/>
    </source>
</evidence>
<gene>
    <name evidence="2" type="ORF">PXEA_LOCUS33660</name>
</gene>
<dbReference type="InterPro" id="IPR013761">
    <property type="entry name" value="SAM/pointed_sf"/>
</dbReference>
<feature type="non-terminal residue" evidence="2">
    <location>
        <position position="1"/>
    </location>
</feature>
<keyword evidence="3" id="KW-1185">Reference proteome</keyword>
<dbReference type="EMBL" id="CAAALY010264087">
    <property type="protein sequence ID" value="VEL40220.1"/>
    <property type="molecule type" value="Genomic_DNA"/>
</dbReference>
<protein>
    <recommendedName>
        <fullName evidence="4">SAM domain-containing protein</fullName>
    </recommendedName>
</protein>
<accession>A0A3S5CQL9</accession>
<dbReference type="Proteomes" id="UP000784294">
    <property type="component" value="Unassembled WGS sequence"/>
</dbReference>
<evidence type="ECO:0008006" key="4">
    <source>
        <dbReference type="Google" id="ProtNLM"/>
    </source>
</evidence>